<evidence type="ECO:0000256" key="4">
    <source>
        <dbReference type="ARBA" id="ARBA00022833"/>
    </source>
</evidence>
<reference evidence="11" key="1">
    <citation type="submission" date="2017-02" db="UniProtKB">
        <authorList>
            <consortium name="WormBaseParasite"/>
        </authorList>
    </citation>
    <scope>IDENTIFICATION</scope>
</reference>
<feature type="domain" description="C2H2-type" evidence="8">
    <location>
        <begin position="164"/>
        <end position="191"/>
    </location>
</feature>
<evidence type="ECO:0000313" key="9">
    <source>
        <dbReference type="EMBL" id="VDN84055.1"/>
    </source>
</evidence>
<feature type="domain" description="C2H2-type" evidence="8">
    <location>
        <begin position="193"/>
        <end position="215"/>
    </location>
</feature>
<name>A0A0N4T3X0_BRUPA</name>
<dbReference type="PROSITE" id="PS00028">
    <property type="entry name" value="ZINC_FINGER_C2H2_1"/>
    <property type="match status" value="4"/>
</dbReference>
<keyword evidence="10" id="KW-1185">Reference proteome</keyword>
<evidence type="ECO:0000313" key="11">
    <source>
        <dbReference type="WBParaSite" id="BPAG_0000290001-mRNA-1"/>
    </source>
</evidence>
<keyword evidence="4" id="KW-0862">Zinc</keyword>
<evidence type="ECO:0000256" key="6">
    <source>
        <dbReference type="PROSITE-ProRule" id="PRU00042"/>
    </source>
</evidence>
<proteinExistence type="predicted"/>
<feature type="signal peptide" evidence="7">
    <location>
        <begin position="1"/>
        <end position="21"/>
    </location>
</feature>
<dbReference type="InterPro" id="IPR036236">
    <property type="entry name" value="Znf_C2H2_sf"/>
</dbReference>
<dbReference type="SMART" id="SM00355">
    <property type="entry name" value="ZnF_C2H2"/>
    <property type="match status" value="5"/>
</dbReference>
<dbReference type="GO" id="GO:0000785">
    <property type="term" value="C:chromatin"/>
    <property type="evidence" value="ECO:0007669"/>
    <property type="project" value="TreeGrafter"/>
</dbReference>
<dbReference type="WBParaSite" id="BPAG_0000290001-mRNA-1">
    <property type="protein sequence ID" value="BPAG_0000290001-mRNA-1"/>
    <property type="gene ID" value="BPAG_0000290001"/>
</dbReference>
<sequence length="215" mass="24989">MPFIYLFLFVFQLSNIRNTVAQTEQTEPLDLSISKVKEEGNKSQGLSVERVSDERIKPRRQLVPIETLMKVIEPEKESTGKKRRCDICQKEITHMKKHVMTHTGEKPYSCPVCKRNFTQFGHNQKHMMTHTGEKPYSCSICKKNFSRSDSMKTHMMTHTGEKPYSCSICGKSYKQKCTLQSHMVTHEINRPVYHCTVCSKDFQTKCGLKLHMKNH</sequence>
<keyword evidence="5" id="KW-0539">Nucleus</keyword>
<dbReference type="PANTHER" id="PTHR14003">
    <property type="entry name" value="TRANSCRIPTIONAL REPRESSOR PROTEIN YY"/>
    <property type="match status" value="1"/>
</dbReference>
<dbReference type="GO" id="GO:0000978">
    <property type="term" value="F:RNA polymerase II cis-regulatory region sequence-specific DNA binding"/>
    <property type="evidence" value="ECO:0007669"/>
    <property type="project" value="TreeGrafter"/>
</dbReference>
<dbReference type="PROSITE" id="PS50157">
    <property type="entry name" value="ZINC_FINGER_C2H2_2"/>
    <property type="match status" value="4"/>
</dbReference>
<dbReference type="FunFam" id="3.30.160.60:FF:001325">
    <property type="entry name" value="zinc finger protein 200"/>
    <property type="match status" value="1"/>
</dbReference>
<dbReference type="GO" id="GO:0008270">
    <property type="term" value="F:zinc ion binding"/>
    <property type="evidence" value="ECO:0007669"/>
    <property type="project" value="UniProtKB-KW"/>
</dbReference>
<organism evidence="11">
    <name type="scientific">Brugia pahangi</name>
    <name type="common">Filarial nematode worm</name>
    <dbReference type="NCBI Taxonomy" id="6280"/>
    <lineage>
        <taxon>Eukaryota</taxon>
        <taxon>Metazoa</taxon>
        <taxon>Ecdysozoa</taxon>
        <taxon>Nematoda</taxon>
        <taxon>Chromadorea</taxon>
        <taxon>Rhabditida</taxon>
        <taxon>Spirurina</taxon>
        <taxon>Spiruromorpha</taxon>
        <taxon>Filarioidea</taxon>
        <taxon>Onchocercidae</taxon>
        <taxon>Brugia</taxon>
    </lineage>
</organism>
<evidence type="ECO:0000313" key="10">
    <source>
        <dbReference type="Proteomes" id="UP000278627"/>
    </source>
</evidence>
<feature type="domain" description="C2H2-type" evidence="8">
    <location>
        <begin position="108"/>
        <end position="135"/>
    </location>
</feature>
<keyword evidence="1" id="KW-0479">Metal-binding</keyword>
<dbReference type="STRING" id="6280.A0A0N4T3X0"/>
<dbReference type="GO" id="GO:0000981">
    <property type="term" value="F:DNA-binding transcription factor activity, RNA polymerase II-specific"/>
    <property type="evidence" value="ECO:0007669"/>
    <property type="project" value="TreeGrafter"/>
</dbReference>
<dbReference type="Gene3D" id="3.30.160.60">
    <property type="entry name" value="Classic Zinc Finger"/>
    <property type="match status" value="4"/>
</dbReference>
<accession>A0A0N4T3X0</accession>
<keyword evidence="2" id="KW-0677">Repeat</keyword>
<evidence type="ECO:0000256" key="1">
    <source>
        <dbReference type="ARBA" id="ARBA00022723"/>
    </source>
</evidence>
<dbReference type="EMBL" id="UZAD01000561">
    <property type="protein sequence ID" value="VDN84055.1"/>
    <property type="molecule type" value="Genomic_DNA"/>
</dbReference>
<dbReference type="GO" id="GO:0005667">
    <property type="term" value="C:transcription regulator complex"/>
    <property type="evidence" value="ECO:0007669"/>
    <property type="project" value="TreeGrafter"/>
</dbReference>
<feature type="chain" id="PRO_5044054326" evidence="7">
    <location>
        <begin position="22"/>
        <end position="215"/>
    </location>
</feature>
<evidence type="ECO:0000259" key="8">
    <source>
        <dbReference type="PROSITE" id="PS50157"/>
    </source>
</evidence>
<dbReference type="PANTHER" id="PTHR14003:SF23">
    <property type="entry name" value="ZINC FINGER PROTEIN 143"/>
    <property type="match status" value="1"/>
</dbReference>
<evidence type="ECO:0000256" key="5">
    <source>
        <dbReference type="ARBA" id="ARBA00023242"/>
    </source>
</evidence>
<protein>
    <submittedName>
        <fullName evidence="11">Zinc finger protein</fullName>
    </submittedName>
</protein>
<evidence type="ECO:0000256" key="7">
    <source>
        <dbReference type="SAM" id="SignalP"/>
    </source>
</evidence>
<evidence type="ECO:0000256" key="3">
    <source>
        <dbReference type="ARBA" id="ARBA00022771"/>
    </source>
</evidence>
<dbReference type="FunFam" id="3.30.160.60:FF:000912">
    <property type="entry name" value="Zinc finger protein 660"/>
    <property type="match status" value="1"/>
</dbReference>
<reference evidence="9 10" key="2">
    <citation type="submission" date="2018-11" db="EMBL/GenBank/DDBJ databases">
        <authorList>
            <consortium name="Pathogen Informatics"/>
        </authorList>
    </citation>
    <scope>NUCLEOTIDE SEQUENCE [LARGE SCALE GENOMIC DNA]</scope>
</reference>
<dbReference type="InterPro" id="IPR013087">
    <property type="entry name" value="Znf_C2H2_type"/>
</dbReference>
<dbReference type="AlphaFoldDB" id="A0A0N4T3X0"/>
<gene>
    <name evidence="9" type="ORF">BPAG_LOCUS2869</name>
</gene>
<keyword evidence="7" id="KW-0732">Signal</keyword>
<dbReference type="SUPFAM" id="SSF57667">
    <property type="entry name" value="beta-beta-alpha zinc fingers"/>
    <property type="match status" value="3"/>
</dbReference>
<keyword evidence="3 6" id="KW-0863">Zinc-finger</keyword>
<evidence type="ECO:0000256" key="2">
    <source>
        <dbReference type="ARBA" id="ARBA00022737"/>
    </source>
</evidence>
<dbReference type="FunFam" id="3.30.160.60:FF:002343">
    <property type="entry name" value="Zinc finger protein 33A"/>
    <property type="match status" value="1"/>
</dbReference>
<dbReference type="Pfam" id="PF00096">
    <property type="entry name" value="zf-C2H2"/>
    <property type="match status" value="3"/>
</dbReference>
<feature type="domain" description="C2H2-type" evidence="8">
    <location>
        <begin position="136"/>
        <end position="163"/>
    </location>
</feature>
<dbReference type="GO" id="GO:0031519">
    <property type="term" value="C:PcG protein complex"/>
    <property type="evidence" value="ECO:0007669"/>
    <property type="project" value="TreeGrafter"/>
</dbReference>
<dbReference type="Proteomes" id="UP000278627">
    <property type="component" value="Unassembled WGS sequence"/>
</dbReference>